<evidence type="ECO:0000256" key="7">
    <source>
        <dbReference type="RuleBase" id="RU000642"/>
    </source>
</evidence>
<dbReference type="SUPFAM" id="SSF46934">
    <property type="entry name" value="UBA-like"/>
    <property type="match status" value="1"/>
</dbReference>
<dbReference type="PANTHER" id="PTHR11741">
    <property type="entry name" value="ELONGATION FACTOR TS"/>
    <property type="match status" value="1"/>
</dbReference>
<dbReference type="InterPro" id="IPR009060">
    <property type="entry name" value="UBA-like_sf"/>
</dbReference>
<dbReference type="Gene3D" id="1.10.286.20">
    <property type="match status" value="1"/>
</dbReference>
<dbReference type="NCBIfam" id="TIGR00116">
    <property type="entry name" value="tsf"/>
    <property type="match status" value="1"/>
</dbReference>
<dbReference type="InterPro" id="IPR018101">
    <property type="entry name" value="Transl_elong_Ts_CS"/>
</dbReference>
<dbReference type="CDD" id="cd14275">
    <property type="entry name" value="UBA_EF-Ts"/>
    <property type="match status" value="1"/>
</dbReference>
<evidence type="ECO:0000256" key="6">
    <source>
        <dbReference type="HAMAP-Rule" id="MF_00050"/>
    </source>
</evidence>
<dbReference type="Gene3D" id="1.10.8.10">
    <property type="entry name" value="DNA helicase RuvA subunit, C-terminal domain"/>
    <property type="match status" value="1"/>
</dbReference>
<dbReference type="FunFam" id="1.10.8.10:FF:000001">
    <property type="entry name" value="Elongation factor Ts"/>
    <property type="match status" value="1"/>
</dbReference>
<feature type="region of interest" description="Involved in Mg(2+) ion dislocation from EF-Tu" evidence="6">
    <location>
        <begin position="83"/>
        <end position="86"/>
    </location>
</feature>
<organism evidence="10 11">
    <name type="scientific">Heyndrickxia shackletonii</name>
    <dbReference type="NCBI Taxonomy" id="157838"/>
    <lineage>
        <taxon>Bacteria</taxon>
        <taxon>Bacillati</taxon>
        <taxon>Bacillota</taxon>
        <taxon>Bacilli</taxon>
        <taxon>Bacillales</taxon>
        <taxon>Bacillaceae</taxon>
        <taxon>Heyndrickxia</taxon>
    </lineage>
</organism>
<evidence type="ECO:0000256" key="5">
    <source>
        <dbReference type="ARBA" id="ARBA00025453"/>
    </source>
</evidence>
<keyword evidence="6" id="KW-0963">Cytoplasm</keyword>
<dbReference type="GO" id="GO:0003746">
    <property type="term" value="F:translation elongation factor activity"/>
    <property type="evidence" value="ECO:0007669"/>
    <property type="project" value="UniProtKB-UniRule"/>
</dbReference>
<proteinExistence type="inferred from homology"/>
<dbReference type="RefSeq" id="WP_055740716.1">
    <property type="nucleotide sequence ID" value="NZ_JAAIWL010000010.1"/>
</dbReference>
<dbReference type="PATRIC" id="fig|157838.3.peg.3623"/>
<dbReference type="STRING" id="157838.AN964_16380"/>
<dbReference type="Proteomes" id="UP000051888">
    <property type="component" value="Unassembled WGS sequence"/>
</dbReference>
<dbReference type="GO" id="GO:0005737">
    <property type="term" value="C:cytoplasm"/>
    <property type="evidence" value="ECO:0007669"/>
    <property type="project" value="UniProtKB-SubCell"/>
</dbReference>
<dbReference type="InterPro" id="IPR001816">
    <property type="entry name" value="Transl_elong_EFTs/EF1B"/>
</dbReference>
<comment type="subcellular location">
    <subcellularLocation>
        <location evidence="6 8">Cytoplasm</location>
    </subcellularLocation>
</comment>
<accession>A0A0Q3TMG7</accession>
<dbReference type="PROSITE" id="PS01126">
    <property type="entry name" value="EF_TS_1"/>
    <property type="match status" value="1"/>
</dbReference>
<sequence length="298" mass="33501">MNNIISSSLVKELRKKTGLGIMDCKNALIESNGNLDGAIEILRKQGFSTANKKMGRTTSEGLVHAYVAPNQRIAAMIEVNCETDFVAKNDSFRNFVKEITVLVAEKNPDDLNCLLSLKLPGDKTVENMLHNLVNTFGENIMIKRFTRFEAAGNGVIHAYIHDDYLTEGKIGVLVETSFNALFNPEIKSFIRTLLMHIAATKPKYLDKKEIPEYVLNKEKAILKTLAENEGLSGNILETFIQGKLKKYLKNSCLLEQDFVMDPDKTVGDMIKALNEKNNGEPFSILRFVRYEKGESLEF</sequence>
<dbReference type="SUPFAM" id="SSF54713">
    <property type="entry name" value="Elongation factor Ts (EF-Ts), dimerisation domain"/>
    <property type="match status" value="2"/>
</dbReference>
<dbReference type="OrthoDB" id="9808348at2"/>
<dbReference type="EMBL" id="LJJC01000004">
    <property type="protein sequence ID" value="KQL54921.1"/>
    <property type="molecule type" value="Genomic_DNA"/>
</dbReference>
<dbReference type="PROSITE" id="PS01127">
    <property type="entry name" value="EF_TS_2"/>
    <property type="match status" value="1"/>
</dbReference>
<dbReference type="PANTHER" id="PTHR11741:SF0">
    <property type="entry name" value="ELONGATION FACTOR TS, MITOCHONDRIAL"/>
    <property type="match status" value="1"/>
</dbReference>
<name>A0A0Q3TMG7_9BACI</name>
<feature type="domain" description="Translation elongation factor EFTs/EF1B dimerisation" evidence="9">
    <location>
        <begin position="74"/>
        <end position="294"/>
    </location>
</feature>
<reference evidence="10 11" key="1">
    <citation type="submission" date="2015-09" db="EMBL/GenBank/DDBJ databases">
        <title>Genome sequencing project for genomic taxonomy and phylogenomics of Bacillus-like bacteria.</title>
        <authorList>
            <person name="Liu B."/>
            <person name="Wang J."/>
            <person name="Zhu Y."/>
            <person name="Liu G."/>
            <person name="Chen Q."/>
            <person name="Chen Z."/>
            <person name="Lan J."/>
            <person name="Che J."/>
            <person name="Ge C."/>
            <person name="Shi H."/>
            <person name="Pan Z."/>
            <person name="Liu X."/>
        </authorList>
    </citation>
    <scope>NUCLEOTIDE SEQUENCE [LARGE SCALE GENOMIC DNA]</scope>
    <source>
        <strain evidence="10 11">LMG 18435</strain>
    </source>
</reference>
<evidence type="ECO:0000256" key="1">
    <source>
        <dbReference type="ARBA" id="ARBA00005532"/>
    </source>
</evidence>
<gene>
    <name evidence="6" type="primary">tsf</name>
    <name evidence="10" type="ORF">AN964_16380</name>
</gene>
<evidence type="ECO:0000256" key="8">
    <source>
        <dbReference type="RuleBase" id="RU000643"/>
    </source>
</evidence>
<dbReference type="HAMAP" id="MF_00050">
    <property type="entry name" value="EF_Ts"/>
    <property type="match status" value="1"/>
</dbReference>
<evidence type="ECO:0000256" key="3">
    <source>
        <dbReference type="ARBA" id="ARBA00022768"/>
    </source>
</evidence>
<keyword evidence="11" id="KW-1185">Reference proteome</keyword>
<dbReference type="InterPro" id="IPR036402">
    <property type="entry name" value="EF-Ts_dimer_sf"/>
</dbReference>
<dbReference type="Pfam" id="PF00889">
    <property type="entry name" value="EF_TS"/>
    <property type="match status" value="1"/>
</dbReference>
<evidence type="ECO:0000256" key="2">
    <source>
        <dbReference type="ARBA" id="ARBA00016956"/>
    </source>
</evidence>
<comment type="function">
    <text evidence="5 6 7">Associates with the EF-Tu.GDP complex and induces the exchange of GDP to GTP. It remains bound to the aminoacyl-tRNA.EF-Tu.GTP complex up to the GTP hydrolysis stage on the ribosome.</text>
</comment>
<evidence type="ECO:0000313" key="11">
    <source>
        <dbReference type="Proteomes" id="UP000051888"/>
    </source>
</evidence>
<evidence type="ECO:0000259" key="9">
    <source>
        <dbReference type="Pfam" id="PF00889"/>
    </source>
</evidence>
<comment type="similarity">
    <text evidence="1 6 7">Belongs to the EF-Ts family.</text>
</comment>
<keyword evidence="4 6" id="KW-0648">Protein biosynthesis</keyword>
<comment type="caution">
    <text evidence="10">The sequence shown here is derived from an EMBL/GenBank/DDBJ whole genome shotgun (WGS) entry which is preliminary data.</text>
</comment>
<evidence type="ECO:0000313" key="10">
    <source>
        <dbReference type="EMBL" id="KQL54921.1"/>
    </source>
</evidence>
<dbReference type="InterPro" id="IPR014039">
    <property type="entry name" value="Transl_elong_EFTs/EF1B_dimer"/>
</dbReference>
<dbReference type="AlphaFoldDB" id="A0A0Q3TMG7"/>
<protein>
    <recommendedName>
        <fullName evidence="2 6">Elongation factor Ts</fullName>
        <shortName evidence="6">EF-Ts</shortName>
    </recommendedName>
</protein>
<dbReference type="Gene3D" id="3.30.479.20">
    <property type="entry name" value="Elongation factor Ts, dimerisation domain"/>
    <property type="match status" value="2"/>
</dbReference>
<keyword evidence="3 6" id="KW-0251">Elongation factor</keyword>
<evidence type="ECO:0000256" key="4">
    <source>
        <dbReference type="ARBA" id="ARBA00022917"/>
    </source>
</evidence>